<dbReference type="AlphaFoldDB" id="A0A319E119"/>
<dbReference type="EMBL" id="KZ826376">
    <property type="protein sequence ID" value="PYI03766.1"/>
    <property type="molecule type" value="Genomic_DNA"/>
</dbReference>
<proteinExistence type="predicted"/>
<gene>
    <name evidence="1" type="ORF">BO78DRAFT_189802</name>
</gene>
<reference evidence="1 2" key="1">
    <citation type="submission" date="2018-02" db="EMBL/GenBank/DDBJ databases">
        <title>The genomes of Aspergillus section Nigri reveals drivers in fungal speciation.</title>
        <authorList>
            <consortium name="DOE Joint Genome Institute"/>
            <person name="Vesth T.C."/>
            <person name="Nybo J."/>
            <person name="Theobald S."/>
            <person name="Brandl J."/>
            <person name="Frisvad J.C."/>
            <person name="Nielsen K.F."/>
            <person name="Lyhne E.K."/>
            <person name="Kogle M.E."/>
            <person name="Kuo A."/>
            <person name="Riley R."/>
            <person name="Clum A."/>
            <person name="Nolan M."/>
            <person name="Lipzen A."/>
            <person name="Salamov A."/>
            <person name="Henrissat B."/>
            <person name="Wiebenga A."/>
            <person name="De vries R.P."/>
            <person name="Grigoriev I.V."/>
            <person name="Mortensen U.H."/>
            <person name="Andersen M.R."/>
            <person name="Baker S.E."/>
        </authorList>
    </citation>
    <scope>NUCLEOTIDE SEQUENCE [LARGE SCALE GENOMIC DNA]</scope>
    <source>
        <strain evidence="1 2">CBS 121057</strain>
    </source>
</reference>
<sequence>MGGPRLQATPATRRSSALWISQPCMLYIAASLFSCAKYAWSAHSSATVLLCHLALCCCCSTLSFCLSASPVSTNISLNHKSVHIAIVDFRQ</sequence>
<accession>A0A319E119</accession>
<evidence type="ECO:0000313" key="2">
    <source>
        <dbReference type="Proteomes" id="UP000248423"/>
    </source>
</evidence>
<name>A0A319E119_ASPSB</name>
<keyword evidence="2" id="KW-1185">Reference proteome</keyword>
<dbReference type="Proteomes" id="UP000248423">
    <property type="component" value="Unassembled WGS sequence"/>
</dbReference>
<organism evidence="1 2">
    <name type="scientific">Aspergillus sclerotiicarbonarius (strain CBS 121057 / IBT 28362)</name>
    <dbReference type="NCBI Taxonomy" id="1448318"/>
    <lineage>
        <taxon>Eukaryota</taxon>
        <taxon>Fungi</taxon>
        <taxon>Dikarya</taxon>
        <taxon>Ascomycota</taxon>
        <taxon>Pezizomycotina</taxon>
        <taxon>Eurotiomycetes</taxon>
        <taxon>Eurotiomycetidae</taxon>
        <taxon>Eurotiales</taxon>
        <taxon>Aspergillaceae</taxon>
        <taxon>Aspergillus</taxon>
        <taxon>Aspergillus subgen. Circumdati</taxon>
    </lineage>
</organism>
<dbReference type="VEuPathDB" id="FungiDB:BO78DRAFT_189802"/>
<evidence type="ECO:0000313" key="1">
    <source>
        <dbReference type="EMBL" id="PYI03766.1"/>
    </source>
</evidence>
<protein>
    <submittedName>
        <fullName evidence="1">Uncharacterized protein</fullName>
    </submittedName>
</protein>
<dbReference type="PROSITE" id="PS51257">
    <property type="entry name" value="PROKAR_LIPOPROTEIN"/>
    <property type="match status" value="1"/>
</dbReference>